<keyword evidence="4" id="KW-1185">Reference proteome</keyword>
<feature type="domain" description="Retrovirus-related Pol polyprotein from transposon TNT 1-94-like beta-barrel" evidence="2">
    <location>
        <begin position="177"/>
        <end position="256"/>
    </location>
</feature>
<reference evidence="3 4" key="1">
    <citation type="submission" date="2017-12" db="EMBL/GenBank/DDBJ databases">
        <title>Hemimetabolous genomes reveal molecular basis of termite eusociality.</title>
        <authorList>
            <person name="Harrison M.C."/>
            <person name="Jongepier E."/>
            <person name="Robertson H.M."/>
            <person name="Arning N."/>
            <person name="Bitard-Feildel T."/>
            <person name="Chao H."/>
            <person name="Childers C.P."/>
            <person name="Dinh H."/>
            <person name="Doddapaneni H."/>
            <person name="Dugan S."/>
            <person name="Gowin J."/>
            <person name="Greiner C."/>
            <person name="Han Y."/>
            <person name="Hu H."/>
            <person name="Hughes D.S.T."/>
            <person name="Huylmans A.-K."/>
            <person name="Kemena C."/>
            <person name="Kremer L.P.M."/>
            <person name="Lee S.L."/>
            <person name="Lopez-Ezquerra A."/>
            <person name="Mallet L."/>
            <person name="Monroy-Kuhn J.M."/>
            <person name="Moser A."/>
            <person name="Murali S.C."/>
            <person name="Muzny D.M."/>
            <person name="Otani S."/>
            <person name="Piulachs M.-D."/>
            <person name="Poelchau M."/>
            <person name="Qu J."/>
            <person name="Schaub F."/>
            <person name="Wada-Katsumata A."/>
            <person name="Worley K.C."/>
            <person name="Xie Q."/>
            <person name="Ylla G."/>
            <person name="Poulsen M."/>
            <person name="Gibbs R.A."/>
            <person name="Schal C."/>
            <person name="Richards S."/>
            <person name="Belles X."/>
            <person name="Korb J."/>
            <person name="Bornberg-Bauer E."/>
        </authorList>
    </citation>
    <scope>NUCLEOTIDE SEQUENCE [LARGE SCALE GENOMIC DNA]</scope>
    <source>
        <tissue evidence="3">Whole body</tissue>
    </source>
</reference>
<dbReference type="AlphaFoldDB" id="A0A2J7RJS5"/>
<protein>
    <recommendedName>
        <fullName evidence="2">Retrovirus-related Pol polyprotein from transposon TNT 1-94-like beta-barrel domain-containing protein</fullName>
    </recommendedName>
</protein>
<feature type="compositionally biased region" description="Polar residues" evidence="1">
    <location>
        <begin position="125"/>
        <end position="134"/>
    </location>
</feature>
<dbReference type="InterPro" id="IPR054722">
    <property type="entry name" value="PolX-like_BBD"/>
</dbReference>
<dbReference type="EMBL" id="NEVH01002988">
    <property type="protein sequence ID" value="PNF41078.1"/>
    <property type="molecule type" value="Genomic_DNA"/>
</dbReference>
<proteinExistence type="predicted"/>
<feature type="compositionally biased region" description="Basic and acidic residues" evidence="1">
    <location>
        <begin position="135"/>
        <end position="153"/>
    </location>
</feature>
<dbReference type="InParanoid" id="A0A2J7RJS5"/>
<evidence type="ECO:0000256" key="1">
    <source>
        <dbReference type="SAM" id="MobiDB-lite"/>
    </source>
</evidence>
<comment type="caution">
    <text evidence="3">The sequence shown here is derived from an EMBL/GenBank/DDBJ whole genome shotgun (WGS) entry which is preliminary data.</text>
</comment>
<dbReference type="Proteomes" id="UP000235965">
    <property type="component" value="Unassembled WGS sequence"/>
</dbReference>
<gene>
    <name evidence="3" type="ORF">B7P43_G06228</name>
</gene>
<organism evidence="3 4">
    <name type="scientific">Cryptotermes secundus</name>
    <dbReference type="NCBI Taxonomy" id="105785"/>
    <lineage>
        <taxon>Eukaryota</taxon>
        <taxon>Metazoa</taxon>
        <taxon>Ecdysozoa</taxon>
        <taxon>Arthropoda</taxon>
        <taxon>Hexapoda</taxon>
        <taxon>Insecta</taxon>
        <taxon>Pterygota</taxon>
        <taxon>Neoptera</taxon>
        <taxon>Polyneoptera</taxon>
        <taxon>Dictyoptera</taxon>
        <taxon>Blattodea</taxon>
        <taxon>Blattoidea</taxon>
        <taxon>Termitoidae</taxon>
        <taxon>Kalotermitidae</taxon>
        <taxon>Cryptotermitinae</taxon>
        <taxon>Cryptotermes</taxon>
    </lineage>
</organism>
<evidence type="ECO:0000313" key="4">
    <source>
        <dbReference type="Proteomes" id="UP000235965"/>
    </source>
</evidence>
<feature type="region of interest" description="Disordered" evidence="1">
    <location>
        <begin position="105"/>
        <end position="153"/>
    </location>
</feature>
<accession>A0A2J7RJS5</accession>
<evidence type="ECO:0000313" key="3">
    <source>
        <dbReference type="EMBL" id="PNF41078.1"/>
    </source>
</evidence>
<name>A0A2J7RJS5_9NEOP</name>
<feature type="compositionally biased region" description="Low complexity" evidence="1">
    <location>
        <begin position="113"/>
        <end position="122"/>
    </location>
</feature>
<dbReference type="Pfam" id="PF22936">
    <property type="entry name" value="Pol_BBD"/>
    <property type="match status" value="1"/>
</dbReference>
<evidence type="ECO:0000259" key="2">
    <source>
        <dbReference type="Pfam" id="PF22936"/>
    </source>
</evidence>
<dbReference type="STRING" id="105785.A0A2J7RJS5"/>
<dbReference type="Pfam" id="PF14223">
    <property type="entry name" value="Retrotran_gag_2"/>
    <property type="match status" value="1"/>
</dbReference>
<sequence>MQQYVNAFMSINLRLVSMGIKIGDELLASLMLKGLTKEYYPMRMTLENSNVTLTSELIKSKLLQDTEFGKNANSDSAFLSRDKFKRKPPKCKICGKLGHINKNSWFKDKDKANNNNHNNQHNQKFKGNQSSKSVHSTDENKERSDQRYTENKWKNKTSKKSMYVVSAYHVKIKDDTWVIDSGASYHIIENKTVLKNYKTHDSKEHEISLADDNVLTSAGFGDVKLVNDNFSHISDALHVPKLSTNLLSVNSIVNKDMIVLFTKDCCNLYDSDSFEVTGKVLAKAYPKNGIY</sequence>